<dbReference type="Proteomes" id="UP000243459">
    <property type="component" value="Chromosome 1"/>
</dbReference>
<dbReference type="EMBL" id="CM007381">
    <property type="protein sequence ID" value="ONK81653.1"/>
    <property type="molecule type" value="Genomic_DNA"/>
</dbReference>
<dbReference type="PANTHER" id="PTHR43235:SF1">
    <property type="entry name" value="GLUTAMINE AMIDOTRANSFERASE PB2B2.05-RELATED"/>
    <property type="match status" value="1"/>
</dbReference>
<feature type="region of interest" description="Disordered" evidence="1">
    <location>
        <begin position="133"/>
        <end position="157"/>
    </location>
</feature>
<dbReference type="Gramene" id="ONK81653">
    <property type="protein sequence ID" value="ONK81653"/>
    <property type="gene ID" value="A4U43_C01F31510"/>
</dbReference>
<proteinExistence type="predicted"/>
<dbReference type="InterPro" id="IPR011697">
    <property type="entry name" value="Peptidase_C26"/>
</dbReference>
<accession>A0A5P1FVB8</accession>
<dbReference type="AlphaFoldDB" id="A0A5P1FVB8"/>
<reference evidence="3" key="1">
    <citation type="journal article" date="2017" name="Nat. Commun.">
        <title>The asparagus genome sheds light on the origin and evolution of a young Y chromosome.</title>
        <authorList>
            <person name="Harkess A."/>
            <person name="Zhou J."/>
            <person name="Xu C."/>
            <person name="Bowers J.E."/>
            <person name="Van der Hulst R."/>
            <person name="Ayyampalayam S."/>
            <person name="Mercati F."/>
            <person name="Riccardi P."/>
            <person name="McKain M.R."/>
            <person name="Kakrana A."/>
            <person name="Tang H."/>
            <person name="Ray J."/>
            <person name="Groenendijk J."/>
            <person name="Arikit S."/>
            <person name="Mathioni S.M."/>
            <person name="Nakano M."/>
            <person name="Shan H."/>
            <person name="Telgmann-Rauber A."/>
            <person name="Kanno A."/>
            <person name="Yue Z."/>
            <person name="Chen H."/>
            <person name="Li W."/>
            <person name="Chen Y."/>
            <person name="Xu X."/>
            <person name="Zhang Y."/>
            <person name="Luo S."/>
            <person name="Chen H."/>
            <person name="Gao J."/>
            <person name="Mao Z."/>
            <person name="Pires J.C."/>
            <person name="Luo M."/>
            <person name="Kudrna D."/>
            <person name="Wing R.A."/>
            <person name="Meyers B.C."/>
            <person name="Yi K."/>
            <person name="Kong H."/>
            <person name="Lavrijsen P."/>
            <person name="Sunseri F."/>
            <person name="Falavigna A."/>
            <person name="Ye Y."/>
            <person name="Leebens-Mack J.H."/>
            <person name="Chen G."/>
        </authorList>
    </citation>
    <scope>NUCLEOTIDE SEQUENCE [LARGE SCALE GENOMIC DNA]</scope>
    <source>
        <strain evidence="3">cv. DH0086</strain>
    </source>
</reference>
<evidence type="ECO:0000256" key="1">
    <source>
        <dbReference type="SAM" id="MobiDB-lite"/>
    </source>
</evidence>
<dbReference type="SUPFAM" id="SSF52317">
    <property type="entry name" value="Class I glutamine amidotransferase-like"/>
    <property type="match status" value="1"/>
</dbReference>
<dbReference type="Gene3D" id="3.40.50.880">
    <property type="match status" value="1"/>
</dbReference>
<dbReference type="GO" id="GO:0005829">
    <property type="term" value="C:cytosol"/>
    <property type="evidence" value="ECO:0007669"/>
    <property type="project" value="TreeGrafter"/>
</dbReference>
<dbReference type="InterPro" id="IPR044668">
    <property type="entry name" value="PuuD-like"/>
</dbReference>
<evidence type="ECO:0008006" key="4">
    <source>
        <dbReference type="Google" id="ProtNLM"/>
    </source>
</evidence>
<evidence type="ECO:0000313" key="3">
    <source>
        <dbReference type="Proteomes" id="UP000243459"/>
    </source>
</evidence>
<dbReference type="PANTHER" id="PTHR43235">
    <property type="entry name" value="GLUTAMINE AMIDOTRANSFERASE PB2B2.05-RELATED"/>
    <property type="match status" value="1"/>
</dbReference>
<dbReference type="Pfam" id="PF07722">
    <property type="entry name" value="Peptidase_C26"/>
    <property type="match status" value="1"/>
</dbReference>
<dbReference type="InterPro" id="IPR029062">
    <property type="entry name" value="Class_I_gatase-like"/>
</dbReference>
<organism evidence="2 3">
    <name type="scientific">Asparagus officinalis</name>
    <name type="common">Garden asparagus</name>
    <dbReference type="NCBI Taxonomy" id="4686"/>
    <lineage>
        <taxon>Eukaryota</taxon>
        <taxon>Viridiplantae</taxon>
        <taxon>Streptophyta</taxon>
        <taxon>Embryophyta</taxon>
        <taxon>Tracheophyta</taxon>
        <taxon>Spermatophyta</taxon>
        <taxon>Magnoliopsida</taxon>
        <taxon>Liliopsida</taxon>
        <taxon>Asparagales</taxon>
        <taxon>Asparagaceae</taxon>
        <taxon>Asparagoideae</taxon>
        <taxon>Asparagus</taxon>
    </lineage>
</organism>
<sequence>MEMEVNSYHHQGVKRLAARFVPMAYSDDGLIEGFYDPECYDPEEGKFIVGLQFHPERMRRPESDDFDYPGCPLPYQEFVQAVKAYQKKKGSIGRNPRLEFSPLLESKWEEEELMGFKGRSFDLLRTLEEEELSKNWNSRKETEKFERGDLGTGNLRG</sequence>
<name>A0A5P1FVB8_ASPOF</name>
<dbReference type="GO" id="GO:0016811">
    <property type="term" value="F:hydrolase activity, acting on carbon-nitrogen (but not peptide) bonds, in linear amides"/>
    <property type="evidence" value="ECO:0007669"/>
    <property type="project" value="InterPro"/>
</dbReference>
<gene>
    <name evidence="2" type="ORF">A4U43_C01F31510</name>
</gene>
<keyword evidence="3" id="KW-1185">Reference proteome</keyword>
<protein>
    <recommendedName>
        <fullName evidence="4">Glutamine amidotransferase domain-containing protein</fullName>
    </recommendedName>
</protein>
<evidence type="ECO:0000313" key="2">
    <source>
        <dbReference type="EMBL" id="ONK81653.1"/>
    </source>
</evidence>
<feature type="compositionally biased region" description="Basic and acidic residues" evidence="1">
    <location>
        <begin position="138"/>
        <end position="149"/>
    </location>
</feature>